<dbReference type="InterPro" id="IPR026891">
    <property type="entry name" value="Fn3-like"/>
</dbReference>
<sequence length="783" mass="80263">MTAQVPAPVPDDVADVARPGDVRPAAVALVGAAMASTVPGADRPELVLADGPSGLAMNLPDFSGKVPATSFPAPVALASTWDVDLVQEVAAAIGTEARAAGAHVLLGPSVNIKRSPLGGRNFEYYAEDPHLAGRVGAAFVRGVQSAGVGACVKHFAVNSQETDRMRVSAELSERALREIYLPAFEQVVTTSAPAMVMASYNRVGGVHAAQHPGLLTGVLRDEWGFDGVVVSDWGAVDDPVAAVAAGCDLQMPGPAPAAVDAIVTAVADGDLPRSAVDTAVARLDAVARRWGAGSAPADDDGDRAARHVALARRAAAASFVLLRNEGETLPLTGQGELLVVGALARAPRREGGGSAEVVGTSADTPWDALEAAWPGPSAFAPGYGPADGADGADGAGGPKTDEDAGTNSDTSTDTAARAARLRDEAVARARGASAVVLVVGTPSGEDSEGSDRTTIDLPADQVALIEALAATGTPMTVVVNAGGVVAMPWRESVGAVLAAWLPGCAGGAALADVLLGVVGPSGRLAETVPLAIEDTPAWPGFPASDGRALHGEGVLVGYRWYDRADRAVAYPFGHGLTYTRFGYGAPTVTAADDAHVVLAFDLTNRGDRAGAEVWQVYVSDPQDVADREVRRLAAFGRVELAPGASRTVEVVLDRRAFARWDDRTHGWAVSAGEHVVAVGASSRDLRGEVGVHREGDHARPTLTEGSTLREWLTDDLAGPLLLAEAGRRDPSGASVGFLSDPTVRQMIGDMPVHRLFDGPAPALGPALLDAVRDGIAAEPRPGG</sequence>
<keyword evidence="4" id="KW-0326">Glycosidase</keyword>
<dbReference type="GO" id="GO:0005975">
    <property type="term" value="P:carbohydrate metabolic process"/>
    <property type="evidence" value="ECO:0007669"/>
    <property type="project" value="InterPro"/>
</dbReference>
<feature type="compositionally biased region" description="Low complexity" evidence="5">
    <location>
        <begin position="380"/>
        <end position="389"/>
    </location>
</feature>
<organism evidence="7 8">
    <name type="scientific">Sediminihabitans luteus</name>
    <dbReference type="NCBI Taxonomy" id="1138585"/>
    <lineage>
        <taxon>Bacteria</taxon>
        <taxon>Bacillati</taxon>
        <taxon>Actinomycetota</taxon>
        <taxon>Actinomycetes</taxon>
        <taxon>Micrococcales</taxon>
        <taxon>Cellulomonadaceae</taxon>
        <taxon>Sediminihabitans</taxon>
    </lineage>
</organism>
<proteinExistence type="inferred from homology"/>
<dbReference type="SUPFAM" id="SSF51445">
    <property type="entry name" value="(Trans)glycosidases"/>
    <property type="match status" value="1"/>
</dbReference>
<dbReference type="PANTHER" id="PTHR42715:SF10">
    <property type="entry name" value="BETA-GLUCOSIDASE"/>
    <property type="match status" value="1"/>
</dbReference>
<dbReference type="PROSITE" id="PS00775">
    <property type="entry name" value="GLYCOSYL_HYDROL_F3"/>
    <property type="match status" value="1"/>
</dbReference>
<evidence type="ECO:0000256" key="3">
    <source>
        <dbReference type="ARBA" id="ARBA00023277"/>
    </source>
</evidence>
<dbReference type="PANTHER" id="PTHR42715">
    <property type="entry name" value="BETA-GLUCOSIDASE"/>
    <property type="match status" value="1"/>
</dbReference>
<dbReference type="InterPro" id="IPR019800">
    <property type="entry name" value="Glyco_hydro_3_AS"/>
</dbReference>
<dbReference type="Pfam" id="PF14310">
    <property type="entry name" value="Fn3-like"/>
    <property type="match status" value="1"/>
</dbReference>
<evidence type="ECO:0000313" key="8">
    <source>
        <dbReference type="Proteomes" id="UP000231693"/>
    </source>
</evidence>
<evidence type="ECO:0000256" key="1">
    <source>
        <dbReference type="ARBA" id="ARBA00005336"/>
    </source>
</evidence>
<dbReference type="InterPro" id="IPR050288">
    <property type="entry name" value="Cellulose_deg_GH3"/>
</dbReference>
<dbReference type="InterPro" id="IPR001764">
    <property type="entry name" value="Glyco_hydro_3_N"/>
</dbReference>
<dbReference type="InterPro" id="IPR036881">
    <property type="entry name" value="Glyco_hydro_3_C_sf"/>
</dbReference>
<comment type="similarity">
    <text evidence="1 4">Belongs to the glycosyl hydrolase 3 family.</text>
</comment>
<keyword evidence="2 4" id="KW-0378">Hydrolase</keyword>
<dbReference type="InterPro" id="IPR002772">
    <property type="entry name" value="Glyco_hydro_3_C"/>
</dbReference>
<dbReference type="SUPFAM" id="SSF52279">
    <property type="entry name" value="Beta-D-glucan exohydrolase, C-terminal domain"/>
    <property type="match status" value="1"/>
</dbReference>
<dbReference type="InterPro" id="IPR017853">
    <property type="entry name" value="GH"/>
</dbReference>
<feature type="region of interest" description="Disordered" evidence="5">
    <location>
        <begin position="374"/>
        <end position="418"/>
    </location>
</feature>
<dbReference type="Pfam" id="PF00933">
    <property type="entry name" value="Glyco_hydro_3"/>
    <property type="match status" value="1"/>
</dbReference>
<dbReference type="Gene3D" id="3.40.50.1700">
    <property type="entry name" value="Glycoside hydrolase family 3 C-terminal domain"/>
    <property type="match status" value="1"/>
</dbReference>
<dbReference type="SMART" id="SM01217">
    <property type="entry name" value="Fn3_like"/>
    <property type="match status" value="1"/>
</dbReference>
<dbReference type="Pfam" id="PF01915">
    <property type="entry name" value="Glyco_hydro_3_C"/>
    <property type="match status" value="1"/>
</dbReference>
<feature type="compositionally biased region" description="Low complexity" evidence="5">
    <location>
        <begin position="405"/>
        <end position="418"/>
    </location>
</feature>
<dbReference type="Gene3D" id="3.20.20.300">
    <property type="entry name" value="Glycoside hydrolase, family 3, N-terminal domain"/>
    <property type="match status" value="1"/>
</dbReference>
<feature type="domain" description="Fibronectin type III-like" evidence="6">
    <location>
        <begin position="612"/>
        <end position="682"/>
    </location>
</feature>
<dbReference type="InterPro" id="IPR036962">
    <property type="entry name" value="Glyco_hydro_3_N_sf"/>
</dbReference>
<dbReference type="EMBL" id="PGFE01000005">
    <property type="protein sequence ID" value="PJJ69202.1"/>
    <property type="molecule type" value="Genomic_DNA"/>
</dbReference>
<dbReference type="PRINTS" id="PR00133">
    <property type="entry name" value="GLHYDRLASE3"/>
</dbReference>
<dbReference type="Gene3D" id="2.60.40.10">
    <property type="entry name" value="Immunoglobulins"/>
    <property type="match status" value="1"/>
</dbReference>
<name>A0A2M9CCT7_9CELL</name>
<evidence type="ECO:0000256" key="5">
    <source>
        <dbReference type="SAM" id="MobiDB-lite"/>
    </source>
</evidence>
<evidence type="ECO:0000256" key="4">
    <source>
        <dbReference type="RuleBase" id="RU361161"/>
    </source>
</evidence>
<dbReference type="OrthoDB" id="3187562at2"/>
<dbReference type="RefSeq" id="WP_100423817.1">
    <property type="nucleotide sequence ID" value="NZ_BOOX01000005.1"/>
</dbReference>
<dbReference type="Proteomes" id="UP000231693">
    <property type="component" value="Unassembled WGS sequence"/>
</dbReference>
<reference evidence="7 8" key="1">
    <citation type="submission" date="2017-11" db="EMBL/GenBank/DDBJ databases">
        <title>Genomic Encyclopedia of Archaeal and Bacterial Type Strains, Phase II (KMG-II): From Individual Species to Whole Genera.</title>
        <authorList>
            <person name="Goeker M."/>
        </authorList>
    </citation>
    <scope>NUCLEOTIDE SEQUENCE [LARGE SCALE GENOMIC DNA]</scope>
    <source>
        <strain evidence="7 8">DSM 25478</strain>
    </source>
</reference>
<dbReference type="GO" id="GO:0004553">
    <property type="term" value="F:hydrolase activity, hydrolyzing O-glycosyl compounds"/>
    <property type="evidence" value="ECO:0007669"/>
    <property type="project" value="InterPro"/>
</dbReference>
<evidence type="ECO:0000313" key="7">
    <source>
        <dbReference type="EMBL" id="PJJ69202.1"/>
    </source>
</evidence>
<evidence type="ECO:0000259" key="6">
    <source>
        <dbReference type="SMART" id="SM01217"/>
    </source>
</evidence>
<keyword evidence="8" id="KW-1185">Reference proteome</keyword>
<comment type="caution">
    <text evidence="7">The sequence shown here is derived from an EMBL/GenBank/DDBJ whole genome shotgun (WGS) entry which is preliminary data.</text>
</comment>
<protein>
    <submittedName>
        <fullName evidence="7">Beta-glucosidase</fullName>
    </submittedName>
</protein>
<dbReference type="AlphaFoldDB" id="A0A2M9CCT7"/>
<dbReference type="InterPro" id="IPR013783">
    <property type="entry name" value="Ig-like_fold"/>
</dbReference>
<keyword evidence="3" id="KW-0119">Carbohydrate metabolism</keyword>
<accession>A0A2M9CCT7</accession>
<gene>
    <name evidence="7" type="ORF">CLV28_2664</name>
</gene>
<evidence type="ECO:0000256" key="2">
    <source>
        <dbReference type="ARBA" id="ARBA00022801"/>
    </source>
</evidence>